<comment type="caution">
    <text evidence="3">The sequence shown here is derived from an EMBL/GenBank/DDBJ whole genome shotgun (WGS) entry which is preliminary data.</text>
</comment>
<sequence>MDVSLPPLIPRAHDPLGASFVRLPSCRELASKCGWAPERHDARPQRSNLFTAGLIHLPPLKAPTASASPVTSGAGCALREAPSYVDLDLHCPSRRGLPYDATKGSPDQAHLRATQTTQQQQQHWPTVALHEREHERGSSSSFSPSPHGSFSSAAPQSDHAPYTPPYTHAPAYPTAPHMLALAAFDGTPKIKFSHAKAGGRAKKQALSCFFCRERKIACGKPEEGEGGACNQCTRRKIPCNYPTVSHRGQHSRARAGMAARGLLA</sequence>
<proteinExistence type="predicted"/>
<dbReference type="EMBL" id="JARJCN010000001">
    <property type="protein sequence ID" value="KAJ7104339.1"/>
    <property type="molecule type" value="Genomic_DNA"/>
</dbReference>
<name>A0AAD6XUY7_9AGAR</name>
<feature type="region of interest" description="Disordered" evidence="1">
    <location>
        <begin position="243"/>
        <end position="264"/>
    </location>
</feature>
<evidence type="ECO:0000256" key="1">
    <source>
        <dbReference type="SAM" id="MobiDB-lite"/>
    </source>
</evidence>
<dbReference type="Gene3D" id="4.10.240.10">
    <property type="entry name" value="Zn(2)-C6 fungal-type DNA-binding domain"/>
    <property type="match status" value="1"/>
</dbReference>
<dbReference type="InterPro" id="IPR001138">
    <property type="entry name" value="Zn2Cys6_DnaBD"/>
</dbReference>
<evidence type="ECO:0000313" key="3">
    <source>
        <dbReference type="EMBL" id="KAJ7104339.1"/>
    </source>
</evidence>
<protein>
    <recommendedName>
        <fullName evidence="2">Zn(2)-C6 fungal-type domain-containing protein</fullName>
    </recommendedName>
</protein>
<organism evidence="3 4">
    <name type="scientific">Mycena belliarum</name>
    <dbReference type="NCBI Taxonomy" id="1033014"/>
    <lineage>
        <taxon>Eukaryota</taxon>
        <taxon>Fungi</taxon>
        <taxon>Dikarya</taxon>
        <taxon>Basidiomycota</taxon>
        <taxon>Agaricomycotina</taxon>
        <taxon>Agaricomycetes</taxon>
        <taxon>Agaricomycetidae</taxon>
        <taxon>Agaricales</taxon>
        <taxon>Marasmiineae</taxon>
        <taxon>Mycenaceae</taxon>
        <taxon>Mycena</taxon>
    </lineage>
</organism>
<dbReference type="GO" id="GO:0000981">
    <property type="term" value="F:DNA-binding transcription factor activity, RNA polymerase II-specific"/>
    <property type="evidence" value="ECO:0007669"/>
    <property type="project" value="InterPro"/>
</dbReference>
<feature type="compositionally biased region" description="Low complexity" evidence="1">
    <location>
        <begin position="138"/>
        <end position="152"/>
    </location>
</feature>
<feature type="compositionally biased region" description="Low complexity" evidence="1">
    <location>
        <begin position="159"/>
        <end position="168"/>
    </location>
</feature>
<reference evidence="3" key="1">
    <citation type="submission" date="2023-03" db="EMBL/GenBank/DDBJ databases">
        <title>Massive genome expansion in bonnet fungi (Mycena s.s.) driven by repeated elements and novel gene families across ecological guilds.</title>
        <authorList>
            <consortium name="Lawrence Berkeley National Laboratory"/>
            <person name="Harder C.B."/>
            <person name="Miyauchi S."/>
            <person name="Viragh M."/>
            <person name="Kuo A."/>
            <person name="Thoen E."/>
            <person name="Andreopoulos B."/>
            <person name="Lu D."/>
            <person name="Skrede I."/>
            <person name="Drula E."/>
            <person name="Henrissat B."/>
            <person name="Morin E."/>
            <person name="Kohler A."/>
            <person name="Barry K."/>
            <person name="LaButti K."/>
            <person name="Morin E."/>
            <person name="Salamov A."/>
            <person name="Lipzen A."/>
            <person name="Mereny Z."/>
            <person name="Hegedus B."/>
            <person name="Baldrian P."/>
            <person name="Stursova M."/>
            <person name="Weitz H."/>
            <person name="Taylor A."/>
            <person name="Grigoriev I.V."/>
            <person name="Nagy L.G."/>
            <person name="Martin F."/>
            <person name="Kauserud H."/>
        </authorList>
    </citation>
    <scope>NUCLEOTIDE SEQUENCE</scope>
    <source>
        <strain evidence="3">CBHHK173m</strain>
    </source>
</reference>
<dbReference type="GO" id="GO:0008270">
    <property type="term" value="F:zinc ion binding"/>
    <property type="evidence" value="ECO:0007669"/>
    <property type="project" value="InterPro"/>
</dbReference>
<dbReference type="Proteomes" id="UP001222325">
    <property type="component" value="Unassembled WGS sequence"/>
</dbReference>
<dbReference type="SUPFAM" id="SSF57701">
    <property type="entry name" value="Zn2/Cys6 DNA-binding domain"/>
    <property type="match status" value="1"/>
</dbReference>
<feature type="region of interest" description="Disordered" evidence="1">
    <location>
        <begin position="96"/>
        <end position="168"/>
    </location>
</feature>
<gene>
    <name evidence="3" type="ORF">B0H15DRAFT_809546</name>
</gene>
<keyword evidence="4" id="KW-1185">Reference proteome</keyword>
<accession>A0AAD6XUY7</accession>
<evidence type="ECO:0000313" key="4">
    <source>
        <dbReference type="Proteomes" id="UP001222325"/>
    </source>
</evidence>
<feature type="domain" description="Zn(2)-C6 fungal-type" evidence="2">
    <location>
        <begin position="207"/>
        <end position="241"/>
    </location>
</feature>
<dbReference type="PROSITE" id="PS00463">
    <property type="entry name" value="ZN2_CY6_FUNGAL_1"/>
    <property type="match status" value="1"/>
</dbReference>
<feature type="compositionally biased region" description="Low complexity" evidence="1">
    <location>
        <begin position="254"/>
        <end position="264"/>
    </location>
</feature>
<dbReference type="CDD" id="cd00067">
    <property type="entry name" value="GAL4"/>
    <property type="match status" value="1"/>
</dbReference>
<dbReference type="AlphaFoldDB" id="A0AAD6XUY7"/>
<dbReference type="InterPro" id="IPR036864">
    <property type="entry name" value="Zn2-C6_fun-type_DNA-bd_sf"/>
</dbReference>
<dbReference type="PROSITE" id="PS50048">
    <property type="entry name" value="ZN2_CY6_FUNGAL_2"/>
    <property type="match status" value="1"/>
</dbReference>
<evidence type="ECO:0000259" key="2">
    <source>
        <dbReference type="PROSITE" id="PS50048"/>
    </source>
</evidence>